<dbReference type="EMBL" id="HBEY01007200">
    <property type="protein sequence ID" value="CAD8600179.1"/>
    <property type="molecule type" value="Transcribed_RNA"/>
</dbReference>
<evidence type="ECO:0000256" key="4">
    <source>
        <dbReference type="ARBA" id="ARBA00023136"/>
    </source>
</evidence>
<reference evidence="7" key="1">
    <citation type="submission" date="2021-01" db="EMBL/GenBank/DDBJ databases">
        <authorList>
            <person name="Corre E."/>
            <person name="Pelletier E."/>
            <person name="Niang G."/>
            <person name="Scheremetjew M."/>
            <person name="Finn R."/>
            <person name="Kale V."/>
            <person name="Holt S."/>
            <person name="Cochrane G."/>
            <person name="Meng A."/>
            <person name="Brown T."/>
            <person name="Cohen L."/>
        </authorList>
    </citation>
    <scope>NUCLEOTIDE SEQUENCE</scope>
    <source>
        <strain evidence="7">PLY182g</strain>
    </source>
</reference>
<evidence type="ECO:0000313" key="7">
    <source>
        <dbReference type="EMBL" id="CAD8600179.1"/>
    </source>
</evidence>
<keyword evidence="3 5" id="KW-1133">Transmembrane helix</keyword>
<evidence type="ECO:0000256" key="1">
    <source>
        <dbReference type="ARBA" id="ARBA00004127"/>
    </source>
</evidence>
<accession>A0A7S0PWI6</accession>
<organism evidence="7">
    <name type="scientific">Coccolithus braarudii</name>
    <dbReference type="NCBI Taxonomy" id="221442"/>
    <lineage>
        <taxon>Eukaryota</taxon>
        <taxon>Haptista</taxon>
        <taxon>Haptophyta</taxon>
        <taxon>Prymnesiophyceae</taxon>
        <taxon>Coccolithales</taxon>
        <taxon>Coccolithaceae</taxon>
        <taxon>Coccolithus</taxon>
    </lineage>
</organism>
<dbReference type="PANTHER" id="PTHR46140:SF1">
    <property type="entry name" value="VACUOLAR TRANSPORTER CHAPERONE COMPLEX SUBUNIT 4-RELATED"/>
    <property type="match status" value="1"/>
</dbReference>
<dbReference type="Pfam" id="PF02656">
    <property type="entry name" value="DUF202"/>
    <property type="match status" value="1"/>
</dbReference>
<evidence type="ECO:0000256" key="3">
    <source>
        <dbReference type="ARBA" id="ARBA00022989"/>
    </source>
</evidence>
<keyword evidence="4 5" id="KW-0472">Membrane</keyword>
<dbReference type="GO" id="GO:0012505">
    <property type="term" value="C:endomembrane system"/>
    <property type="evidence" value="ECO:0007669"/>
    <property type="project" value="UniProtKB-SubCell"/>
</dbReference>
<comment type="subcellular location">
    <subcellularLocation>
        <location evidence="1">Endomembrane system</location>
        <topology evidence="1">Multi-pass membrane protein</topology>
    </subcellularLocation>
</comment>
<protein>
    <recommendedName>
        <fullName evidence="6">DUF202 domain-containing protein</fullName>
    </recommendedName>
</protein>
<dbReference type="InterPro" id="IPR003807">
    <property type="entry name" value="DUF202"/>
</dbReference>
<dbReference type="AlphaFoldDB" id="A0A7S0PWI6"/>
<dbReference type="PANTHER" id="PTHR46140">
    <property type="entry name" value="VACUOLAR TRANSPORTER CHAPERONE 1-RELATED"/>
    <property type="match status" value="1"/>
</dbReference>
<evidence type="ECO:0000256" key="2">
    <source>
        <dbReference type="ARBA" id="ARBA00022692"/>
    </source>
</evidence>
<feature type="domain" description="DUF202" evidence="6">
    <location>
        <begin position="19"/>
        <end position="80"/>
    </location>
</feature>
<name>A0A7S0PWI6_9EUKA</name>
<evidence type="ECO:0000256" key="5">
    <source>
        <dbReference type="SAM" id="Phobius"/>
    </source>
</evidence>
<evidence type="ECO:0000259" key="6">
    <source>
        <dbReference type="Pfam" id="PF02656"/>
    </source>
</evidence>
<proteinExistence type="predicted"/>
<gene>
    <name evidence="7" type="ORF">CPEL01642_LOCUS3509</name>
</gene>
<dbReference type="InterPro" id="IPR051572">
    <property type="entry name" value="VTC_Complex_Subunit"/>
</dbReference>
<keyword evidence="2 5" id="KW-0812">Transmembrane</keyword>
<sequence>MSCEPFIATATGPLEPKLFFANERTLLHWLHTCLTLTSIGLVMTAASDSQSPLMLSVGVALSVVSVALMWYAYRIFLWRIERISARTGERADDPIGPILISGALVAALLGTAVMTIATTYWNPTALDSQ</sequence>
<feature type="transmembrane region" description="Helical" evidence="5">
    <location>
        <begin position="94"/>
        <end position="121"/>
    </location>
</feature>
<feature type="transmembrane region" description="Helical" evidence="5">
    <location>
        <begin position="26"/>
        <end position="47"/>
    </location>
</feature>
<feature type="transmembrane region" description="Helical" evidence="5">
    <location>
        <begin position="53"/>
        <end position="73"/>
    </location>
</feature>